<gene>
    <name evidence="9" type="ORF">MM239_05725</name>
</gene>
<dbReference type="InterPro" id="IPR006110">
    <property type="entry name" value="Pol_omega/Rpo6/RPB6"/>
</dbReference>
<evidence type="ECO:0000256" key="1">
    <source>
        <dbReference type="ARBA" id="ARBA00006711"/>
    </source>
</evidence>
<evidence type="ECO:0000256" key="8">
    <source>
        <dbReference type="ARBA" id="ARBA00048552"/>
    </source>
</evidence>
<dbReference type="Gene3D" id="3.90.940.10">
    <property type="match status" value="1"/>
</dbReference>
<sequence length="105" mass="12121">MAINPSIITRDLDKVAEPTGNIYESIHVIGQRAKQISSTQKEELTSKLSEFASTVDNLEEVFENKEQIEISKFYERMPKPSTLAMEEFMESKVYYRHTEADNSEK</sequence>
<comment type="catalytic activity">
    <reaction evidence="8">
        <text>RNA(n) + a ribonucleoside 5'-triphosphate = RNA(n+1) + diphosphate</text>
        <dbReference type="Rhea" id="RHEA:21248"/>
        <dbReference type="Rhea" id="RHEA-COMP:14527"/>
        <dbReference type="Rhea" id="RHEA-COMP:17342"/>
        <dbReference type="ChEBI" id="CHEBI:33019"/>
        <dbReference type="ChEBI" id="CHEBI:61557"/>
        <dbReference type="ChEBI" id="CHEBI:140395"/>
        <dbReference type="EC" id="2.7.7.6"/>
    </reaction>
</comment>
<dbReference type="Proteomes" id="UP001165489">
    <property type="component" value="Unassembled WGS sequence"/>
</dbReference>
<keyword evidence="4 9" id="KW-0240">DNA-directed RNA polymerase</keyword>
<dbReference type="GO" id="GO:0000428">
    <property type="term" value="C:DNA-directed RNA polymerase complex"/>
    <property type="evidence" value="ECO:0007669"/>
    <property type="project" value="UniProtKB-KW"/>
</dbReference>
<evidence type="ECO:0000313" key="10">
    <source>
        <dbReference type="Proteomes" id="UP001165489"/>
    </source>
</evidence>
<keyword evidence="10" id="KW-1185">Reference proteome</keyword>
<evidence type="ECO:0000256" key="7">
    <source>
        <dbReference type="ARBA" id="ARBA00030998"/>
    </source>
</evidence>
<keyword evidence="5" id="KW-0804">Transcription</keyword>
<dbReference type="EC" id="2.7.7.6" evidence="2"/>
<dbReference type="SMART" id="SM01409">
    <property type="entry name" value="RNA_pol_Rpb6"/>
    <property type="match status" value="1"/>
</dbReference>
<accession>A0ABS9UXM1</accession>
<name>A0ABS9UXM1_9BACT</name>
<evidence type="ECO:0000313" key="9">
    <source>
        <dbReference type="EMBL" id="MCH7408884.1"/>
    </source>
</evidence>
<reference evidence="9" key="1">
    <citation type="submission" date="2022-03" db="EMBL/GenBank/DDBJ databases">
        <title>De novo assembled genomes of Belliella spp. (Cyclobacteriaceae) strains.</title>
        <authorList>
            <person name="Szabo A."/>
            <person name="Korponai K."/>
            <person name="Felfoldi T."/>
        </authorList>
    </citation>
    <scope>NUCLEOTIDE SEQUENCE</scope>
    <source>
        <strain evidence="9">DSM 111904</strain>
    </source>
</reference>
<evidence type="ECO:0000256" key="3">
    <source>
        <dbReference type="ARBA" id="ARBA00013725"/>
    </source>
</evidence>
<protein>
    <recommendedName>
        <fullName evidence="3">DNA-directed RNA polymerase subunit omega</fullName>
        <ecNumber evidence="2">2.7.7.6</ecNumber>
    </recommendedName>
    <alternativeName>
        <fullName evidence="7">RNA polymerase omega subunit</fullName>
    </alternativeName>
    <alternativeName>
        <fullName evidence="6">Transcriptase subunit omega</fullName>
    </alternativeName>
</protein>
<proteinExistence type="inferred from homology"/>
<evidence type="ECO:0000256" key="2">
    <source>
        <dbReference type="ARBA" id="ARBA00012418"/>
    </source>
</evidence>
<evidence type="ECO:0000256" key="6">
    <source>
        <dbReference type="ARBA" id="ARBA00029924"/>
    </source>
</evidence>
<evidence type="ECO:0000256" key="5">
    <source>
        <dbReference type="ARBA" id="ARBA00023163"/>
    </source>
</evidence>
<dbReference type="EMBL" id="JAKZGP010000009">
    <property type="protein sequence ID" value="MCH7408884.1"/>
    <property type="molecule type" value="Genomic_DNA"/>
</dbReference>
<comment type="caution">
    <text evidence="9">The sequence shown here is derived from an EMBL/GenBank/DDBJ whole genome shotgun (WGS) entry which is preliminary data.</text>
</comment>
<evidence type="ECO:0000256" key="4">
    <source>
        <dbReference type="ARBA" id="ARBA00022478"/>
    </source>
</evidence>
<dbReference type="InterPro" id="IPR036161">
    <property type="entry name" value="RPB6/omega-like_sf"/>
</dbReference>
<organism evidence="9 10">
    <name type="scientific">Belliella filtrata</name>
    <dbReference type="NCBI Taxonomy" id="2923435"/>
    <lineage>
        <taxon>Bacteria</taxon>
        <taxon>Pseudomonadati</taxon>
        <taxon>Bacteroidota</taxon>
        <taxon>Cytophagia</taxon>
        <taxon>Cytophagales</taxon>
        <taxon>Cyclobacteriaceae</taxon>
        <taxon>Belliella</taxon>
    </lineage>
</organism>
<dbReference type="RefSeq" id="WP_241347245.1">
    <property type="nucleotide sequence ID" value="NZ_JAKZGP010000009.1"/>
</dbReference>
<comment type="similarity">
    <text evidence="1">Belongs to the RNA polymerase subunit omega family.</text>
</comment>
<dbReference type="Pfam" id="PF01192">
    <property type="entry name" value="RNA_pol_Rpb6"/>
    <property type="match status" value="1"/>
</dbReference>